<evidence type="ECO:0000256" key="2">
    <source>
        <dbReference type="ARBA" id="ARBA00022771"/>
    </source>
</evidence>
<dbReference type="PROSITE" id="PS50089">
    <property type="entry name" value="ZF_RING_2"/>
    <property type="match status" value="1"/>
</dbReference>
<proteinExistence type="predicted"/>
<feature type="transmembrane region" description="Helical" evidence="5">
    <location>
        <begin position="25"/>
        <end position="45"/>
    </location>
</feature>
<keyword evidence="5" id="KW-0472">Membrane</keyword>
<dbReference type="GO" id="GO:0008270">
    <property type="term" value="F:zinc ion binding"/>
    <property type="evidence" value="ECO:0007669"/>
    <property type="project" value="UniProtKB-KW"/>
</dbReference>
<feature type="domain" description="RING-type" evidence="6">
    <location>
        <begin position="115"/>
        <end position="156"/>
    </location>
</feature>
<evidence type="ECO:0000313" key="7">
    <source>
        <dbReference type="EMBL" id="OMJ78291.1"/>
    </source>
</evidence>
<dbReference type="PANTHER" id="PTHR45931">
    <property type="entry name" value="SI:CH211-59O9.10"/>
    <property type="match status" value="1"/>
</dbReference>
<comment type="caution">
    <text evidence="7">The sequence shown here is derived from an EMBL/GenBank/DDBJ whole genome shotgun (WGS) entry which is preliminary data.</text>
</comment>
<evidence type="ECO:0000256" key="5">
    <source>
        <dbReference type="SAM" id="Phobius"/>
    </source>
</evidence>
<dbReference type="GO" id="GO:0006511">
    <property type="term" value="P:ubiquitin-dependent protein catabolic process"/>
    <property type="evidence" value="ECO:0007669"/>
    <property type="project" value="TreeGrafter"/>
</dbReference>
<dbReference type="InterPro" id="IPR001841">
    <property type="entry name" value="Znf_RING"/>
</dbReference>
<dbReference type="GO" id="GO:0061630">
    <property type="term" value="F:ubiquitin protein ligase activity"/>
    <property type="evidence" value="ECO:0007669"/>
    <property type="project" value="TreeGrafter"/>
</dbReference>
<keyword evidence="3" id="KW-0862">Zinc</keyword>
<sequence>MDPRNCTNTLKTFTRLYIRVSSKQAIYFSFTLFLMTLTIIFPDYSTLLLEIWAIVLLLSFLIRLIVLLILKDSHVNYIKYFTKAIKADFFKYYLASAESFEDLVHEKINFAEKTCSICLDDILVGNLISELKCMHGFHRKCCKKWLKINPVCPVCKFVVSSKQPFLLV</sequence>
<evidence type="ECO:0000259" key="6">
    <source>
        <dbReference type="PROSITE" id="PS50089"/>
    </source>
</evidence>
<dbReference type="EMBL" id="MPUH01000529">
    <property type="protein sequence ID" value="OMJ78291.1"/>
    <property type="molecule type" value="Genomic_DNA"/>
</dbReference>
<evidence type="ECO:0000256" key="1">
    <source>
        <dbReference type="ARBA" id="ARBA00022723"/>
    </source>
</evidence>
<accession>A0A1R2BNE3</accession>
<keyword evidence="8" id="KW-1185">Reference proteome</keyword>
<dbReference type="GO" id="GO:0005634">
    <property type="term" value="C:nucleus"/>
    <property type="evidence" value="ECO:0007669"/>
    <property type="project" value="TreeGrafter"/>
</dbReference>
<keyword evidence="5" id="KW-0812">Transmembrane</keyword>
<dbReference type="OrthoDB" id="313469at2759"/>
<dbReference type="InterPro" id="IPR013083">
    <property type="entry name" value="Znf_RING/FYVE/PHD"/>
</dbReference>
<keyword evidence="1" id="KW-0479">Metal-binding</keyword>
<dbReference type="Gene3D" id="3.30.40.10">
    <property type="entry name" value="Zinc/RING finger domain, C3HC4 (zinc finger)"/>
    <property type="match status" value="1"/>
</dbReference>
<keyword evidence="5" id="KW-1133">Transmembrane helix</keyword>
<name>A0A1R2BNE3_9CILI</name>
<feature type="transmembrane region" description="Helical" evidence="5">
    <location>
        <begin position="51"/>
        <end position="70"/>
    </location>
</feature>
<dbReference type="SUPFAM" id="SSF57850">
    <property type="entry name" value="RING/U-box"/>
    <property type="match status" value="1"/>
</dbReference>
<reference evidence="7 8" key="1">
    <citation type="submission" date="2016-11" db="EMBL/GenBank/DDBJ databases">
        <title>The macronuclear genome of Stentor coeruleus: a giant cell with tiny introns.</title>
        <authorList>
            <person name="Slabodnick M."/>
            <person name="Ruby J.G."/>
            <person name="Reiff S.B."/>
            <person name="Swart E.C."/>
            <person name="Gosai S."/>
            <person name="Prabakaran S."/>
            <person name="Witkowska E."/>
            <person name="Larue G.E."/>
            <person name="Fisher S."/>
            <person name="Freeman R.M."/>
            <person name="Gunawardena J."/>
            <person name="Chu W."/>
            <person name="Stover N.A."/>
            <person name="Gregory B.D."/>
            <person name="Nowacki M."/>
            <person name="Derisi J."/>
            <person name="Roy S.W."/>
            <person name="Marshall W.F."/>
            <person name="Sood P."/>
        </authorList>
    </citation>
    <scope>NUCLEOTIDE SEQUENCE [LARGE SCALE GENOMIC DNA]</scope>
    <source>
        <strain evidence="7">WM001</strain>
    </source>
</reference>
<evidence type="ECO:0000256" key="4">
    <source>
        <dbReference type="PROSITE-ProRule" id="PRU00175"/>
    </source>
</evidence>
<gene>
    <name evidence="7" type="ORF">SteCoe_21923</name>
</gene>
<protein>
    <recommendedName>
        <fullName evidence="6">RING-type domain-containing protein</fullName>
    </recommendedName>
</protein>
<organism evidence="7 8">
    <name type="scientific">Stentor coeruleus</name>
    <dbReference type="NCBI Taxonomy" id="5963"/>
    <lineage>
        <taxon>Eukaryota</taxon>
        <taxon>Sar</taxon>
        <taxon>Alveolata</taxon>
        <taxon>Ciliophora</taxon>
        <taxon>Postciliodesmatophora</taxon>
        <taxon>Heterotrichea</taxon>
        <taxon>Heterotrichida</taxon>
        <taxon>Stentoridae</taxon>
        <taxon>Stentor</taxon>
    </lineage>
</organism>
<dbReference type="Pfam" id="PF13639">
    <property type="entry name" value="zf-RING_2"/>
    <property type="match status" value="1"/>
</dbReference>
<dbReference type="PANTHER" id="PTHR45931:SF3">
    <property type="entry name" value="RING ZINC FINGER-CONTAINING PROTEIN"/>
    <property type="match status" value="1"/>
</dbReference>
<dbReference type="Proteomes" id="UP000187209">
    <property type="component" value="Unassembled WGS sequence"/>
</dbReference>
<dbReference type="AlphaFoldDB" id="A0A1R2BNE3"/>
<evidence type="ECO:0000313" key="8">
    <source>
        <dbReference type="Proteomes" id="UP000187209"/>
    </source>
</evidence>
<dbReference type="SMART" id="SM00184">
    <property type="entry name" value="RING"/>
    <property type="match status" value="1"/>
</dbReference>
<keyword evidence="2 4" id="KW-0863">Zinc-finger</keyword>
<dbReference type="InterPro" id="IPR051834">
    <property type="entry name" value="RING_finger_E3_ligase"/>
</dbReference>
<evidence type="ECO:0000256" key="3">
    <source>
        <dbReference type="ARBA" id="ARBA00022833"/>
    </source>
</evidence>